<dbReference type="PANTHER" id="PTHR35505:SF1">
    <property type="entry name" value="SNF2 DOMAIN PROTEIN"/>
    <property type="match status" value="1"/>
</dbReference>
<sequence length="534" mass="59510">MDPATSTGRSPRDPLHPMLKESVDRFLLEYRGGSPDFSAFTSIFSRLLHSLPDPPLETVWFYAALTHHAAKSAAAGLGGSGPADASEQVSRVKDLFQLLVTCSSSCNAVKKVAVLAPVVYELYSLVVERRSLKKEVEDLLEVVVSYISICSGGEFEEEDELEPSSPCFLDLIRVWMVDKPKKDAKSFFPVVSDDVRMGVCKDCGTGMGRLAGVVMAEVFLLRLCLKLDAQTLRAELERDMHSWAVQTIAGFRNFYFFGTLLSMLLDPVTPVTLLLKFKDEIVLREVLYDALIMVNYPFLSPQNGRKLRDEVLKSSAVLLLLVAESAMQFIRENGDRSKVDSYKDAVSKSCLPSQLLKWVTCQTGPGRITSRPTASTPAALIKWLLIVEDLGIRVFDSDILKLHAKGVVCKSRIEYELPDFKLRGDNFEDAFVLSPYKEGIVEDTIDDADLDMVDSEDATFTAYTCPVVLTSDGTRKRKDGRKEEGNIPVKFLRSHIHENVAKCNVFHSCVGNGLSSRNEEYSPILQEDPLRMEH</sequence>
<dbReference type="Gramene" id="KCW81655">
    <property type="protein sequence ID" value="KCW81655"/>
    <property type="gene ID" value="EUGRSUZ_C03022"/>
</dbReference>
<dbReference type="eggNOG" id="ENOG502QQVM">
    <property type="taxonomic scope" value="Eukaryota"/>
</dbReference>
<dbReference type="KEGG" id="egr:104437827"/>
<dbReference type="AlphaFoldDB" id="A0A059CUN1"/>
<accession>A0A059CUN1</accession>
<reference evidence="1" key="1">
    <citation type="submission" date="2013-07" db="EMBL/GenBank/DDBJ databases">
        <title>The genome of Eucalyptus grandis.</title>
        <authorList>
            <person name="Schmutz J."/>
            <person name="Hayes R."/>
            <person name="Myburg A."/>
            <person name="Tuskan G."/>
            <person name="Grattapaglia D."/>
            <person name="Rokhsar D.S."/>
        </authorList>
    </citation>
    <scope>NUCLEOTIDE SEQUENCE</scope>
    <source>
        <tissue evidence="1">Leaf extractions</tissue>
    </source>
</reference>
<name>A0A059CUN1_EUCGR</name>
<protein>
    <submittedName>
        <fullName evidence="1">Uncharacterized protein</fullName>
    </submittedName>
</protein>
<gene>
    <name evidence="1" type="ORF">EUGRSUZ_C03022</name>
</gene>
<organism evidence="1">
    <name type="scientific">Eucalyptus grandis</name>
    <name type="common">Flooded gum</name>
    <dbReference type="NCBI Taxonomy" id="71139"/>
    <lineage>
        <taxon>Eukaryota</taxon>
        <taxon>Viridiplantae</taxon>
        <taxon>Streptophyta</taxon>
        <taxon>Embryophyta</taxon>
        <taxon>Tracheophyta</taxon>
        <taxon>Spermatophyta</taxon>
        <taxon>Magnoliopsida</taxon>
        <taxon>eudicotyledons</taxon>
        <taxon>Gunneridae</taxon>
        <taxon>Pentapetalae</taxon>
        <taxon>rosids</taxon>
        <taxon>malvids</taxon>
        <taxon>Myrtales</taxon>
        <taxon>Myrtaceae</taxon>
        <taxon>Myrtoideae</taxon>
        <taxon>Eucalypteae</taxon>
        <taxon>Eucalyptus</taxon>
    </lineage>
</organism>
<dbReference type="PANTHER" id="PTHR35505">
    <property type="entry name" value="OS01G0600300 PROTEIN"/>
    <property type="match status" value="1"/>
</dbReference>
<proteinExistence type="predicted"/>
<dbReference type="OMA" id="FRMMLEP"/>
<dbReference type="FunCoup" id="A0A059CUN1">
    <property type="interactions" value="623"/>
</dbReference>
<dbReference type="EMBL" id="KK198755">
    <property type="protein sequence ID" value="KCW81655.1"/>
    <property type="molecule type" value="Genomic_DNA"/>
</dbReference>
<dbReference type="OrthoDB" id="1660458at2759"/>
<dbReference type="STRING" id="71139.A0A059CUN1"/>
<evidence type="ECO:0000313" key="1">
    <source>
        <dbReference type="EMBL" id="KCW81655.1"/>
    </source>
</evidence>
<dbReference type="InParanoid" id="A0A059CUN1"/>